<keyword evidence="1" id="KW-0472">Membrane</keyword>
<accession>A0A3N4MD84</accession>
<dbReference type="RefSeq" id="WP_120516171.1">
    <property type="nucleotide sequence ID" value="NZ_QXZY01000005.1"/>
</dbReference>
<dbReference type="NCBIfam" id="NF047765">
    <property type="entry name" value="LIC_13387_fam"/>
    <property type="match status" value="1"/>
</dbReference>
<dbReference type="OrthoDB" id="9967792at2"/>
<organism evidence="2 3">
    <name type="scientific">Chitinophaga barathri</name>
    <dbReference type="NCBI Taxonomy" id="1647451"/>
    <lineage>
        <taxon>Bacteria</taxon>
        <taxon>Pseudomonadati</taxon>
        <taxon>Bacteroidota</taxon>
        <taxon>Chitinophagia</taxon>
        <taxon>Chitinophagales</taxon>
        <taxon>Chitinophagaceae</taxon>
        <taxon>Chitinophaga</taxon>
    </lineage>
</organism>
<keyword evidence="3" id="KW-1185">Reference proteome</keyword>
<dbReference type="InterPro" id="IPR058068">
    <property type="entry name" value="LIC_13387-like"/>
</dbReference>
<dbReference type="AlphaFoldDB" id="A0A3N4MD84"/>
<protein>
    <submittedName>
        <fullName evidence="2">Uncharacterized protein</fullName>
    </submittedName>
</protein>
<gene>
    <name evidence="2" type="ORF">EG028_09460</name>
</gene>
<evidence type="ECO:0000256" key="1">
    <source>
        <dbReference type="SAM" id="Phobius"/>
    </source>
</evidence>
<name>A0A3N4MD84_9BACT</name>
<feature type="transmembrane region" description="Helical" evidence="1">
    <location>
        <begin position="7"/>
        <end position="26"/>
    </location>
</feature>
<keyword evidence="1" id="KW-0812">Transmembrane</keyword>
<feature type="transmembrane region" description="Helical" evidence="1">
    <location>
        <begin position="63"/>
        <end position="82"/>
    </location>
</feature>
<comment type="caution">
    <text evidence="2">The sequence shown here is derived from an EMBL/GenBank/DDBJ whole genome shotgun (WGS) entry which is preliminary data.</text>
</comment>
<proteinExistence type="predicted"/>
<evidence type="ECO:0000313" key="3">
    <source>
        <dbReference type="Proteomes" id="UP000279089"/>
    </source>
</evidence>
<sequence length="140" mass="15579">MKFTSKTFLNIGGFAYLLLGIGHMSYELFLTDSAADLKLRSFLDSYDFSIFDNSLSLYQFHTGYSIMMATQDLLIGALCLTMRNPGRSSLLILMVAGLITPVLVRNFFTGGPPLYLSIIAAAAFILAFWKSFHVTKREAL</sequence>
<evidence type="ECO:0000313" key="2">
    <source>
        <dbReference type="EMBL" id="RPD41528.1"/>
    </source>
</evidence>
<feature type="transmembrane region" description="Helical" evidence="1">
    <location>
        <begin position="114"/>
        <end position="132"/>
    </location>
</feature>
<feature type="transmembrane region" description="Helical" evidence="1">
    <location>
        <begin position="89"/>
        <end position="108"/>
    </location>
</feature>
<dbReference type="EMBL" id="RMBX01000004">
    <property type="protein sequence ID" value="RPD41528.1"/>
    <property type="molecule type" value="Genomic_DNA"/>
</dbReference>
<keyword evidence="1" id="KW-1133">Transmembrane helix</keyword>
<dbReference type="Proteomes" id="UP000279089">
    <property type="component" value="Unassembled WGS sequence"/>
</dbReference>
<reference evidence="3" key="1">
    <citation type="submission" date="2018-11" db="EMBL/GenBank/DDBJ databases">
        <title>Chitinophaga lutea sp.nov., isolate from arsenic contaminated soil.</title>
        <authorList>
            <person name="Zong Y."/>
        </authorList>
    </citation>
    <scope>NUCLEOTIDE SEQUENCE [LARGE SCALE GENOMIC DNA]</scope>
    <source>
        <strain evidence="3">YLT18</strain>
    </source>
</reference>